<dbReference type="InterPro" id="IPR021109">
    <property type="entry name" value="Peptidase_aspartic_dom_sf"/>
</dbReference>
<dbReference type="Pfam" id="PF00026">
    <property type="entry name" value="Asp"/>
    <property type="match status" value="1"/>
</dbReference>
<dbReference type="CDD" id="cd05471">
    <property type="entry name" value="pepsin_like"/>
    <property type="match status" value="1"/>
</dbReference>
<dbReference type="Proteomes" id="UP000292702">
    <property type="component" value="Unassembled WGS sequence"/>
</dbReference>
<organism evidence="5 6">
    <name type="scientific">Steccherinum ochraceum</name>
    <dbReference type="NCBI Taxonomy" id="92696"/>
    <lineage>
        <taxon>Eukaryota</taxon>
        <taxon>Fungi</taxon>
        <taxon>Dikarya</taxon>
        <taxon>Basidiomycota</taxon>
        <taxon>Agaricomycotina</taxon>
        <taxon>Agaricomycetes</taxon>
        <taxon>Polyporales</taxon>
        <taxon>Steccherinaceae</taxon>
        <taxon>Steccherinum</taxon>
    </lineage>
</organism>
<dbReference type="PANTHER" id="PTHR47966:SF74">
    <property type="entry name" value="AGR407CP"/>
    <property type="match status" value="1"/>
</dbReference>
<evidence type="ECO:0000256" key="2">
    <source>
        <dbReference type="SAM" id="MobiDB-lite"/>
    </source>
</evidence>
<dbReference type="InterPro" id="IPR033121">
    <property type="entry name" value="PEPTIDASE_A1"/>
</dbReference>
<dbReference type="PROSITE" id="PS51767">
    <property type="entry name" value="PEPTIDASE_A1"/>
    <property type="match status" value="1"/>
</dbReference>
<evidence type="ECO:0000256" key="1">
    <source>
        <dbReference type="ARBA" id="ARBA00007447"/>
    </source>
</evidence>
<keyword evidence="6" id="KW-1185">Reference proteome</keyword>
<reference evidence="5 6" key="1">
    <citation type="submission" date="2018-11" db="EMBL/GenBank/DDBJ databases">
        <title>Genome assembly of Steccherinum ochraceum LE-BIN_3174, the white-rot fungus of the Steccherinaceae family (The Residual Polyporoid clade, Polyporales, Basidiomycota).</title>
        <authorList>
            <person name="Fedorova T.V."/>
            <person name="Glazunova O.A."/>
            <person name="Landesman E.O."/>
            <person name="Moiseenko K.V."/>
            <person name="Psurtseva N.V."/>
            <person name="Savinova O.S."/>
            <person name="Shakhova N.V."/>
            <person name="Tyazhelova T.V."/>
            <person name="Vasina D.V."/>
        </authorList>
    </citation>
    <scope>NUCLEOTIDE SEQUENCE [LARGE SCALE GENOMIC DNA]</scope>
    <source>
        <strain evidence="5 6">LE-BIN_3174</strain>
    </source>
</reference>
<feature type="signal peptide" evidence="3">
    <location>
        <begin position="1"/>
        <end position="17"/>
    </location>
</feature>
<comment type="similarity">
    <text evidence="1">Belongs to the peptidase A1 family.</text>
</comment>
<dbReference type="STRING" id="92696.A0A4R0R724"/>
<evidence type="ECO:0000259" key="4">
    <source>
        <dbReference type="PROSITE" id="PS51767"/>
    </source>
</evidence>
<dbReference type="InterPro" id="IPR001461">
    <property type="entry name" value="Aspartic_peptidase_A1"/>
</dbReference>
<protein>
    <recommendedName>
        <fullName evidence="4">Peptidase A1 domain-containing protein</fullName>
    </recommendedName>
</protein>
<dbReference type="GO" id="GO:0006508">
    <property type="term" value="P:proteolysis"/>
    <property type="evidence" value="ECO:0007669"/>
    <property type="project" value="InterPro"/>
</dbReference>
<dbReference type="InterPro" id="IPR034164">
    <property type="entry name" value="Pepsin-like_dom"/>
</dbReference>
<feature type="region of interest" description="Disordered" evidence="2">
    <location>
        <begin position="463"/>
        <end position="488"/>
    </location>
</feature>
<comment type="caution">
    <text evidence="5">The sequence shown here is derived from an EMBL/GenBank/DDBJ whole genome shotgun (WGS) entry which is preliminary data.</text>
</comment>
<dbReference type="SUPFAM" id="SSF50630">
    <property type="entry name" value="Acid proteases"/>
    <property type="match status" value="1"/>
</dbReference>
<evidence type="ECO:0000256" key="3">
    <source>
        <dbReference type="SAM" id="SignalP"/>
    </source>
</evidence>
<proteinExistence type="inferred from homology"/>
<dbReference type="GO" id="GO:0004190">
    <property type="term" value="F:aspartic-type endopeptidase activity"/>
    <property type="evidence" value="ECO:0007669"/>
    <property type="project" value="InterPro"/>
</dbReference>
<dbReference type="EMBL" id="RWJN01000538">
    <property type="protein sequence ID" value="TCD60835.1"/>
    <property type="molecule type" value="Genomic_DNA"/>
</dbReference>
<sequence>MFLFLFVPLGGAALAAAAVLSEPRWPQNGLHLPLYRTVTRRATKRDAGTAAVGLGDVLDVTYNVLVEVGGVATPLVFDSGSADLWVISDACTGSCTAGVPLYPQSTFQPSGMDVHLLYGDSHTGTHAIGPIGKDRAGLAGLNTNDQYFAAITDTNTTVLDTGSAGIFGIGFPPISVLWRQLLQAELKQNPPSAQSHAKRVEPPVLAATLQRDTVDVGGNVGQLSIGALPNGISDDALTWAPLRAYTVAEGGLPPPPDAPSEVYPLVWEIPLDDVYFNGVKLGRSKLSPANISLSALIDTGNSLIRGPQDVLNQIQSMLTSSSGSGTFPCSEPQNLTFQIGGKLFPVDPRDFVHQTFTDSVDVCSPALAVTDPPTQGSGFLYGWSLGDPLLKSVLVAFHYGNLTHPSQDPPRIGLLSTLPSDASDKLQAVVGQAQAGDGNFIVTSEPAPSGTFLPTSVGVGGVPQATRLQPGPDQPQTTSDSSSALSSLSYSSESQRHTLVVALGTLLLGLGLLGI</sequence>
<dbReference type="PRINTS" id="PR00792">
    <property type="entry name" value="PEPSIN"/>
</dbReference>
<dbReference type="Gene3D" id="2.40.70.10">
    <property type="entry name" value="Acid Proteases"/>
    <property type="match status" value="2"/>
</dbReference>
<feature type="domain" description="Peptidase A1" evidence="4">
    <location>
        <begin position="62"/>
        <end position="415"/>
    </location>
</feature>
<dbReference type="PANTHER" id="PTHR47966">
    <property type="entry name" value="BETA-SITE APP-CLEAVING ENZYME, ISOFORM A-RELATED"/>
    <property type="match status" value="1"/>
</dbReference>
<evidence type="ECO:0000313" key="5">
    <source>
        <dbReference type="EMBL" id="TCD60835.1"/>
    </source>
</evidence>
<keyword evidence="3" id="KW-0732">Signal</keyword>
<accession>A0A4R0R724</accession>
<name>A0A4R0R724_9APHY</name>
<gene>
    <name evidence="5" type="ORF">EIP91_009424</name>
</gene>
<feature type="chain" id="PRO_5020956344" description="Peptidase A1 domain-containing protein" evidence="3">
    <location>
        <begin position="18"/>
        <end position="515"/>
    </location>
</feature>
<evidence type="ECO:0000313" key="6">
    <source>
        <dbReference type="Proteomes" id="UP000292702"/>
    </source>
</evidence>
<dbReference type="AlphaFoldDB" id="A0A4R0R724"/>
<feature type="compositionally biased region" description="Low complexity" evidence="2">
    <location>
        <begin position="479"/>
        <end position="488"/>
    </location>
</feature>
<dbReference type="OrthoDB" id="3089at2759"/>